<name>A0A941DBT5_9MICO</name>
<dbReference type="Pfam" id="PF13376">
    <property type="entry name" value="OmdA"/>
    <property type="match status" value="1"/>
</dbReference>
<gene>
    <name evidence="1" type="ORF">KC207_12415</name>
</gene>
<evidence type="ECO:0000313" key="2">
    <source>
        <dbReference type="Proteomes" id="UP000677016"/>
    </source>
</evidence>
<sequence length="228" mass="25142">MLGHVSERIGTPGGTADRPAVFFADAAEFGRWLEAHHDTADELWMGLYKKASGRGGITWAEAVREALCWGWIDSRAERVDDEARRQRWTPRRRGSHWSAVNVRAVEELVAAGRMQPSGLAAFAERREDRTAQASFEQPVMDLSPEHEALVRADPAAAAFWDAATPSYRRIVTHWVGSAKQQVTRDRRLAQLVADSAAGRLVPFQRYGTPPTWVTRAAAAADAARGSAP</sequence>
<dbReference type="AlphaFoldDB" id="A0A941DBT5"/>
<protein>
    <submittedName>
        <fullName evidence="1">YdeI/OmpD-associated family protein</fullName>
    </submittedName>
</protein>
<dbReference type="EMBL" id="JAGSNF010000017">
    <property type="protein sequence ID" value="MBR7744092.1"/>
    <property type="molecule type" value="Genomic_DNA"/>
</dbReference>
<reference evidence="1" key="1">
    <citation type="submission" date="2021-04" db="EMBL/GenBank/DDBJ databases">
        <title>Phycicoccus avicenniae sp. nov., a novel endophytic actinomycetes isolated from branch of Avicennia mariana.</title>
        <authorList>
            <person name="Tuo L."/>
        </authorList>
    </citation>
    <scope>NUCLEOTIDE SEQUENCE</scope>
    <source>
        <strain evidence="1">BSK3Z-2</strain>
    </source>
</reference>
<keyword evidence="2" id="KW-1185">Reference proteome</keyword>
<accession>A0A941DBT5</accession>
<proteinExistence type="predicted"/>
<evidence type="ECO:0000313" key="1">
    <source>
        <dbReference type="EMBL" id="MBR7744092.1"/>
    </source>
</evidence>
<organism evidence="1 2">
    <name type="scientific">Phycicoccus avicenniae</name>
    <dbReference type="NCBI Taxonomy" id="2828860"/>
    <lineage>
        <taxon>Bacteria</taxon>
        <taxon>Bacillati</taxon>
        <taxon>Actinomycetota</taxon>
        <taxon>Actinomycetes</taxon>
        <taxon>Micrococcales</taxon>
        <taxon>Intrasporangiaceae</taxon>
        <taxon>Phycicoccus</taxon>
    </lineage>
</organism>
<dbReference type="Proteomes" id="UP000677016">
    <property type="component" value="Unassembled WGS sequence"/>
</dbReference>
<comment type="caution">
    <text evidence="1">The sequence shown here is derived from an EMBL/GenBank/DDBJ whole genome shotgun (WGS) entry which is preliminary data.</text>
</comment>